<comment type="caution">
    <text evidence="3">The sequence shown here is derived from an EMBL/GenBank/DDBJ whole genome shotgun (WGS) entry which is preliminary data.</text>
</comment>
<reference evidence="4" key="1">
    <citation type="submission" date="2017-09" db="EMBL/GenBank/DDBJ databases">
        <title>Depth-based differentiation of microbial function through sediment-hosted aquifers and enrichment of novel symbionts in the deep terrestrial subsurface.</title>
        <authorList>
            <person name="Probst A.J."/>
            <person name="Ladd B."/>
            <person name="Jarett J.K."/>
            <person name="Geller-Mcgrath D.E."/>
            <person name="Sieber C.M.K."/>
            <person name="Emerson J.B."/>
            <person name="Anantharaman K."/>
            <person name="Thomas B.C."/>
            <person name="Malmstrom R."/>
            <person name="Stieglmeier M."/>
            <person name="Klingl A."/>
            <person name="Woyke T."/>
            <person name="Ryan C.M."/>
            <person name="Banfield J.F."/>
        </authorList>
    </citation>
    <scope>NUCLEOTIDE SEQUENCE [LARGE SCALE GENOMIC DNA]</scope>
</reference>
<evidence type="ECO:0000256" key="2">
    <source>
        <dbReference type="SAM" id="Phobius"/>
    </source>
</evidence>
<feature type="compositionally biased region" description="Polar residues" evidence="1">
    <location>
        <begin position="54"/>
        <end position="70"/>
    </location>
</feature>
<name>A0A2M6WUI2_9BACT</name>
<organism evidence="3 4">
    <name type="scientific">Candidatus Falkowbacteria bacterium CG10_big_fil_rev_8_21_14_0_10_37_14</name>
    <dbReference type="NCBI Taxonomy" id="1974561"/>
    <lineage>
        <taxon>Bacteria</taxon>
        <taxon>Candidatus Falkowiibacteriota</taxon>
    </lineage>
</organism>
<evidence type="ECO:0000256" key="1">
    <source>
        <dbReference type="SAM" id="MobiDB-lite"/>
    </source>
</evidence>
<dbReference type="AlphaFoldDB" id="A0A2M6WUI2"/>
<gene>
    <name evidence="3" type="ORF">COT94_00635</name>
</gene>
<dbReference type="EMBL" id="PFAM01000004">
    <property type="protein sequence ID" value="PIT96454.1"/>
    <property type="molecule type" value="Genomic_DNA"/>
</dbReference>
<feature type="transmembrane region" description="Helical" evidence="2">
    <location>
        <begin position="6"/>
        <end position="25"/>
    </location>
</feature>
<evidence type="ECO:0000313" key="3">
    <source>
        <dbReference type="EMBL" id="PIT96454.1"/>
    </source>
</evidence>
<dbReference type="Proteomes" id="UP000228533">
    <property type="component" value="Unassembled WGS sequence"/>
</dbReference>
<proteinExistence type="predicted"/>
<protein>
    <submittedName>
        <fullName evidence="3">Uncharacterized protein</fullName>
    </submittedName>
</protein>
<feature type="compositionally biased region" description="Low complexity" evidence="1">
    <location>
        <begin position="37"/>
        <end position="50"/>
    </location>
</feature>
<keyword evidence="2" id="KW-0812">Transmembrane</keyword>
<keyword evidence="2" id="KW-0472">Membrane</keyword>
<keyword evidence="2" id="KW-1133">Transmembrane helix</keyword>
<sequence>MNTQKWLVVIVVSLVLIVGVFVLLYSADTAEIVQLPTSSPTSQTNTNPPLDNQPIISGSDMASPNTPVTNQSTVRSLAELEVLVSAETEAIMAKIRTEAANRKYTDEEKKFLSDKKSFTIDKLLTEQKINTDEAVLLKSVK</sequence>
<evidence type="ECO:0000313" key="4">
    <source>
        <dbReference type="Proteomes" id="UP000228533"/>
    </source>
</evidence>
<feature type="region of interest" description="Disordered" evidence="1">
    <location>
        <begin position="37"/>
        <end position="70"/>
    </location>
</feature>
<accession>A0A2M6WUI2</accession>